<proteinExistence type="predicted"/>
<name>J0MTH6_9ACTO</name>
<evidence type="ECO:0000313" key="3">
    <source>
        <dbReference type="Proteomes" id="UP000004578"/>
    </source>
</evidence>
<organism evidence="2 3">
    <name type="scientific">Schaalia georgiae F0490</name>
    <dbReference type="NCBI Taxonomy" id="1125717"/>
    <lineage>
        <taxon>Bacteria</taxon>
        <taxon>Bacillati</taxon>
        <taxon>Actinomycetota</taxon>
        <taxon>Actinomycetes</taxon>
        <taxon>Actinomycetales</taxon>
        <taxon>Actinomycetaceae</taxon>
        <taxon>Schaalia</taxon>
    </lineage>
</organism>
<dbReference type="InterPro" id="IPR027417">
    <property type="entry name" value="P-loop_NTPase"/>
</dbReference>
<protein>
    <submittedName>
        <fullName evidence="2">Terminase-like domain protein</fullName>
    </submittedName>
</protein>
<dbReference type="AlphaFoldDB" id="J0MTH6"/>
<dbReference type="RefSeq" id="WP_005872964.1">
    <property type="nucleotide sequence ID" value="NZ_AKFS01000302.1"/>
</dbReference>
<gene>
    <name evidence="2" type="ORF">HMPREF1317_0118</name>
</gene>
<sequence length="494" mass="54064">MSPRKKTPHSTPRLSEVARHLVVPSGITTTGWPTMGEQIRRLGLGFDRWQAGLGALILSKRADGSYACSVGGVVMSIPRQVGKTFVIGWLVFAMCLVYPGLLVVWTAHRTRTSDETFESMKSMADRPEVKPHIDAVRIANGQQGIIFANGSRILFGARERGFGRGFTKVAICIYDEAQILTEAALDDMIPATNASPIGLIIYLGTPPRPKDPGAVFKSKRADALAGDRDTLYVEFSAPDDTDVAAWPPGKVDWEAVRVANPSFPHRTGKPAVLRLRKNLSAESFRREALGIWDDENADPAPLPVDQWKALEVRELPPPEGGTCFGVRFSVDNSRVALGAAVRLDKIRTLVDGVRLEEAGSGTDWLTRFLTEPDRLRRTAQIVVDGKGGAAYLVNELRRLKVPARVIWTPSTEKIIEAHSMALAAVQKGTMVHRPGRELDREARLARKRPIGTLGGFGWAAPQGDTSALLDAVTLAHWATQTTKRRIGRKQRGLV</sequence>
<dbReference type="EMBL" id="AKFS01000302">
    <property type="protein sequence ID" value="EJF35367.1"/>
    <property type="molecule type" value="Genomic_DNA"/>
</dbReference>
<accession>J0MTH6</accession>
<evidence type="ECO:0000313" key="2">
    <source>
        <dbReference type="EMBL" id="EJF35367.1"/>
    </source>
</evidence>
<keyword evidence="3" id="KW-1185">Reference proteome</keyword>
<feature type="transmembrane region" description="Helical" evidence="1">
    <location>
        <begin position="85"/>
        <end position="107"/>
    </location>
</feature>
<evidence type="ECO:0000256" key="1">
    <source>
        <dbReference type="SAM" id="Phobius"/>
    </source>
</evidence>
<dbReference type="PATRIC" id="fig|1125717.3.peg.1997"/>
<reference evidence="2 3" key="1">
    <citation type="submission" date="2012-05" db="EMBL/GenBank/DDBJ databases">
        <authorList>
            <person name="Harkins D.M."/>
            <person name="Madupu R."/>
            <person name="Durkin A.S."/>
            <person name="Torralba M."/>
            <person name="Methe B."/>
            <person name="Sutton G.G."/>
            <person name="Nelson K.E."/>
        </authorList>
    </citation>
    <scope>NUCLEOTIDE SEQUENCE [LARGE SCALE GENOMIC DNA]</scope>
    <source>
        <strain evidence="2 3">F0490</strain>
    </source>
</reference>
<dbReference type="Gene3D" id="3.40.50.300">
    <property type="entry name" value="P-loop containing nucleotide triphosphate hydrolases"/>
    <property type="match status" value="1"/>
</dbReference>
<keyword evidence="1" id="KW-0472">Membrane</keyword>
<keyword evidence="1" id="KW-0812">Transmembrane</keyword>
<dbReference type="Proteomes" id="UP000004578">
    <property type="component" value="Unassembled WGS sequence"/>
</dbReference>
<comment type="caution">
    <text evidence="2">The sequence shown here is derived from an EMBL/GenBank/DDBJ whole genome shotgun (WGS) entry which is preliminary data.</text>
</comment>
<keyword evidence="1" id="KW-1133">Transmembrane helix</keyword>